<gene>
    <name evidence="2" type="ORF">SHKM778_60490</name>
</gene>
<evidence type="ECO:0000256" key="1">
    <source>
        <dbReference type="SAM" id="MobiDB-lite"/>
    </source>
</evidence>
<evidence type="ECO:0008006" key="3">
    <source>
        <dbReference type="Google" id="ProtNLM"/>
    </source>
</evidence>
<name>A0AAT9HPY2_9ACTN</name>
<dbReference type="AlphaFoldDB" id="A0AAT9HPY2"/>
<protein>
    <recommendedName>
        <fullName evidence="3">Transposase</fullName>
    </recommendedName>
</protein>
<accession>A0AAT9HPY2</accession>
<feature type="region of interest" description="Disordered" evidence="1">
    <location>
        <begin position="78"/>
        <end position="106"/>
    </location>
</feature>
<evidence type="ECO:0000313" key="2">
    <source>
        <dbReference type="EMBL" id="BFO19661.1"/>
    </source>
</evidence>
<dbReference type="EMBL" id="AP035768">
    <property type="protein sequence ID" value="BFO19661.1"/>
    <property type="molecule type" value="Genomic_DNA"/>
</dbReference>
<reference evidence="2" key="1">
    <citation type="submission" date="2024-06" db="EMBL/GenBank/DDBJ databases">
        <authorList>
            <consortium name="consrtm"/>
            <person name="Uemura M."/>
            <person name="Terahara T."/>
        </authorList>
    </citation>
    <scope>NUCLEOTIDE SEQUENCE</scope>
    <source>
        <strain evidence="2">KM77-8</strain>
    </source>
</reference>
<feature type="compositionally biased region" description="Low complexity" evidence="1">
    <location>
        <begin position="87"/>
        <end position="106"/>
    </location>
</feature>
<proteinExistence type="predicted"/>
<sequence>MSGTRSSVLTAKEALHAVTDELVAFIGPKLRDPERTPSYPKARVCTSRRGLKIHFGAPVNGTDVTVDLIVALRRREGAGCGSPTWSGPRAPRRPGVPATPRATWSC</sequence>
<reference evidence="2" key="2">
    <citation type="submission" date="2024-07" db="EMBL/GenBank/DDBJ databases">
        <title>Streptomyces haneummycinica sp. nov., a new antibiotic-producing actinobacterium isolated from marine sediment.</title>
        <authorList>
            <person name="Uemura M."/>
            <person name="Hamada M."/>
            <person name="Hirano S."/>
            <person name="Kobayashi K."/>
            <person name="Ohshiro T."/>
            <person name="Kobayashi T."/>
            <person name="Terahara T."/>
        </authorList>
    </citation>
    <scope>NUCLEOTIDE SEQUENCE</scope>
    <source>
        <strain evidence="2">KM77-8</strain>
    </source>
</reference>
<organism evidence="2">
    <name type="scientific">Streptomyces haneummycinicus</name>
    <dbReference type="NCBI Taxonomy" id="3074435"/>
    <lineage>
        <taxon>Bacteria</taxon>
        <taxon>Bacillati</taxon>
        <taxon>Actinomycetota</taxon>
        <taxon>Actinomycetes</taxon>
        <taxon>Kitasatosporales</taxon>
        <taxon>Streptomycetaceae</taxon>
        <taxon>Streptomyces</taxon>
    </lineage>
</organism>